<reference evidence="3 4" key="1">
    <citation type="submission" date="2017-06" db="EMBL/GenBank/DDBJ databases">
        <authorList>
            <person name="Kim H.J."/>
            <person name="Triplett B.A."/>
        </authorList>
    </citation>
    <scope>NUCLEOTIDE SEQUENCE [LARGE SCALE GENOMIC DNA]</scope>
    <source>
        <strain evidence="3 4">CGMCC 4.1858</strain>
    </source>
</reference>
<dbReference type="RefSeq" id="WP_018561618.1">
    <property type="nucleotide sequence ID" value="NZ_CP109201.1"/>
</dbReference>
<feature type="domain" description="Cupin type-2" evidence="2">
    <location>
        <begin position="37"/>
        <end position="91"/>
    </location>
</feature>
<sequence>MSDKRNIDTVMDAVDQKWMPHVLAEVNDYDVKVANVEGDFPEHAHADTDEFFLVLAGRLHLELPDRTVTLGPHEVFTVPRGVPHRPRAEEGTRILMFEPRGTVNTGDGNEGAGTTGVRLG</sequence>
<name>A0A239G5D2_9ACTN</name>
<dbReference type="Pfam" id="PF07883">
    <property type="entry name" value="Cupin_2"/>
    <property type="match status" value="1"/>
</dbReference>
<dbReference type="PANTHER" id="PTHR36114">
    <property type="entry name" value="16.7 KDA PROTEIN IN WHIE LOCUS"/>
    <property type="match status" value="1"/>
</dbReference>
<dbReference type="GO" id="GO:0016853">
    <property type="term" value="F:isomerase activity"/>
    <property type="evidence" value="ECO:0007669"/>
    <property type="project" value="UniProtKB-KW"/>
</dbReference>
<feature type="region of interest" description="Disordered" evidence="1">
    <location>
        <begin position="99"/>
        <end position="120"/>
    </location>
</feature>
<dbReference type="CDD" id="cd02226">
    <property type="entry name" value="cupin_YdbB-like"/>
    <property type="match status" value="1"/>
</dbReference>
<keyword evidence="4" id="KW-1185">Reference proteome</keyword>
<dbReference type="PANTHER" id="PTHR36114:SF1">
    <property type="entry name" value="16.7 KDA PROTEIN IN WHIE LOCUS"/>
    <property type="match status" value="1"/>
</dbReference>
<dbReference type="AlphaFoldDB" id="A0A239G5D2"/>
<dbReference type="OrthoDB" id="9794183at2"/>
<evidence type="ECO:0000256" key="1">
    <source>
        <dbReference type="SAM" id="MobiDB-lite"/>
    </source>
</evidence>
<dbReference type="InterPro" id="IPR052044">
    <property type="entry name" value="PKS_Associated_Protein"/>
</dbReference>
<dbReference type="InterPro" id="IPR011051">
    <property type="entry name" value="RmlC_Cupin_sf"/>
</dbReference>
<evidence type="ECO:0000313" key="4">
    <source>
        <dbReference type="Proteomes" id="UP000198280"/>
    </source>
</evidence>
<evidence type="ECO:0000259" key="2">
    <source>
        <dbReference type="Pfam" id="PF07883"/>
    </source>
</evidence>
<dbReference type="SUPFAM" id="SSF51182">
    <property type="entry name" value="RmlC-like cupins"/>
    <property type="match status" value="1"/>
</dbReference>
<organism evidence="3 4">
    <name type="scientific">Actinacidiphila glaucinigra</name>
    <dbReference type="NCBI Taxonomy" id="235986"/>
    <lineage>
        <taxon>Bacteria</taxon>
        <taxon>Bacillati</taxon>
        <taxon>Actinomycetota</taxon>
        <taxon>Actinomycetes</taxon>
        <taxon>Kitasatosporales</taxon>
        <taxon>Streptomycetaceae</taxon>
        <taxon>Actinacidiphila</taxon>
    </lineage>
</organism>
<dbReference type="Gene3D" id="2.60.120.10">
    <property type="entry name" value="Jelly Rolls"/>
    <property type="match status" value="1"/>
</dbReference>
<dbReference type="Proteomes" id="UP000198280">
    <property type="component" value="Unassembled WGS sequence"/>
</dbReference>
<protein>
    <submittedName>
        <fullName evidence="3">Mannose-6-phosphate isomerase, cupin superfamily</fullName>
    </submittedName>
</protein>
<dbReference type="InterPro" id="IPR013096">
    <property type="entry name" value="Cupin_2"/>
</dbReference>
<gene>
    <name evidence="3" type="ORF">SAMN05216252_107237</name>
</gene>
<dbReference type="EMBL" id="FZOF01000007">
    <property type="protein sequence ID" value="SNS64310.1"/>
    <property type="molecule type" value="Genomic_DNA"/>
</dbReference>
<feature type="compositionally biased region" description="Gly residues" evidence="1">
    <location>
        <begin position="108"/>
        <end position="120"/>
    </location>
</feature>
<accession>A0A239G5D2</accession>
<dbReference type="InterPro" id="IPR014710">
    <property type="entry name" value="RmlC-like_jellyroll"/>
</dbReference>
<proteinExistence type="predicted"/>
<evidence type="ECO:0000313" key="3">
    <source>
        <dbReference type="EMBL" id="SNS64310.1"/>
    </source>
</evidence>
<keyword evidence="3" id="KW-0413">Isomerase</keyword>